<reference evidence="1" key="1">
    <citation type="submission" date="2023-10" db="EMBL/GenBank/DDBJ databases">
        <authorList>
            <person name="Rodriguez Cubillos JULIANA M."/>
            <person name="De Vega J."/>
        </authorList>
    </citation>
    <scope>NUCLEOTIDE SEQUENCE</scope>
</reference>
<protein>
    <submittedName>
        <fullName evidence="1">Uncharacterized protein</fullName>
    </submittedName>
</protein>
<gene>
    <name evidence="1" type="ORF">MILVUS5_LOCUS22217</name>
</gene>
<organism evidence="1 2">
    <name type="scientific">Trifolium pratense</name>
    <name type="common">Red clover</name>
    <dbReference type="NCBI Taxonomy" id="57577"/>
    <lineage>
        <taxon>Eukaryota</taxon>
        <taxon>Viridiplantae</taxon>
        <taxon>Streptophyta</taxon>
        <taxon>Embryophyta</taxon>
        <taxon>Tracheophyta</taxon>
        <taxon>Spermatophyta</taxon>
        <taxon>Magnoliopsida</taxon>
        <taxon>eudicotyledons</taxon>
        <taxon>Gunneridae</taxon>
        <taxon>Pentapetalae</taxon>
        <taxon>rosids</taxon>
        <taxon>fabids</taxon>
        <taxon>Fabales</taxon>
        <taxon>Fabaceae</taxon>
        <taxon>Papilionoideae</taxon>
        <taxon>50 kb inversion clade</taxon>
        <taxon>NPAAA clade</taxon>
        <taxon>Hologalegina</taxon>
        <taxon>IRL clade</taxon>
        <taxon>Trifolieae</taxon>
        <taxon>Trifolium</taxon>
    </lineage>
</organism>
<dbReference type="EMBL" id="CASHSV030000206">
    <property type="protein sequence ID" value="CAJ2655244.1"/>
    <property type="molecule type" value="Genomic_DNA"/>
</dbReference>
<keyword evidence="2" id="KW-1185">Reference proteome</keyword>
<evidence type="ECO:0000313" key="1">
    <source>
        <dbReference type="EMBL" id="CAJ2655244.1"/>
    </source>
</evidence>
<comment type="caution">
    <text evidence="1">The sequence shown here is derived from an EMBL/GenBank/DDBJ whole genome shotgun (WGS) entry which is preliminary data.</text>
</comment>
<sequence length="687" mass="74902">MASQSHYTILIVLSSLFIRFTTLTVGLQEQLDDQATTFLPALTSLLDYEDQVHDTDTDGKTKPPKIQLPRPRSPPSPKTSPKTSPPSPKTSPRSPPPPKTSPKTSPPPPKTSPRSPPPPKTSPKTSPPPPKTSPRSPPPPKTSPAPPKTSPPPPKTSPRSPPPPKTSPKTSPPPPKTSPRSPPPPKTSPKTSPPPPKTSPRSPPPPKTSPRSPPPAPYGLAFDQFKLALQWPRVYCKLNVCPEAAPLYLTVHGLWAGKGSIDLYDCQPKTPIKDAEMKESHYTILIVLSSLFIGFTTLTVGLQEQLDDQATTFLPALTSLLDYEDQVLDTDTDGKTKPPKIQLPRPRSPPSPKTSPPSPKTSPRSPPPPKTSPKTSPPPPKTSPRSPPPPKTSPKTSPPPPKTSPRSPPPPKTSPAPPKTSPPPPKTSPRSPPPPKTSPKTSPPPPKPSPRSPPPPKTSPKTSPPPPKTSPRSPPPPKTSPRSPPPAPYGLAFDQFKLALQWPRVYCKLNVCPEAAPMYLTVHGLWAGKGSIDLYDCQPKTPIKDAEMKEILKQENLLNMYWPSLSTKDNKAFWRHEWLAHGTCSIPLLGRIPIQYFQLTLQLYQNHKVQNLLDNTGLLKKESASREAIRKAIHDITNVNPQIKCVKIEEKEYLVEVRLCFTANKTSPILKDCPTTLSGCFTDNIYF</sequence>
<proteinExistence type="predicted"/>
<accession>A0ACB0KGS3</accession>
<evidence type="ECO:0000313" key="2">
    <source>
        <dbReference type="Proteomes" id="UP001177021"/>
    </source>
</evidence>
<name>A0ACB0KGS3_TRIPR</name>
<dbReference type="Proteomes" id="UP001177021">
    <property type="component" value="Unassembled WGS sequence"/>
</dbReference>